<sequence length="110" mass="10951">MGLTPVRHDILRTPSRQASYAPSRGPVLPGGDAPLGFSMADALGDGGWQRGLPCSAARGRATIATVVSAGGAPRTVSPVGRGAASPRSPRSLAQPPAARQLAPGSAHAPP</sequence>
<organism evidence="2 3">
    <name type="scientific">Prorocentrum cordatum</name>
    <dbReference type="NCBI Taxonomy" id="2364126"/>
    <lineage>
        <taxon>Eukaryota</taxon>
        <taxon>Sar</taxon>
        <taxon>Alveolata</taxon>
        <taxon>Dinophyceae</taxon>
        <taxon>Prorocentrales</taxon>
        <taxon>Prorocentraceae</taxon>
        <taxon>Prorocentrum</taxon>
    </lineage>
</organism>
<reference evidence="2" key="1">
    <citation type="submission" date="2023-10" db="EMBL/GenBank/DDBJ databases">
        <authorList>
            <person name="Chen Y."/>
            <person name="Shah S."/>
            <person name="Dougan E. K."/>
            <person name="Thang M."/>
            <person name="Chan C."/>
        </authorList>
    </citation>
    <scope>NUCLEOTIDE SEQUENCE [LARGE SCALE GENOMIC DNA]</scope>
</reference>
<name>A0ABN9R1E5_9DINO</name>
<feature type="compositionally biased region" description="Low complexity" evidence="1">
    <location>
        <begin position="92"/>
        <end position="103"/>
    </location>
</feature>
<evidence type="ECO:0000313" key="2">
    <source>
        <dbReference type="EMBL" id="CAK0812045.1"/>
    </source>
</evidence>
<comment type="caution">
    <text evidence="2">The sequence shown here is derived from an EMBL/GenBank/DDBJ whole genome shotgun (WGS) entry which is preliminary data.</text>
</comment>
<evidence type="ECO:0000256" key="1">
    <source>
        <dbReference type="SAM" id="MobiDB-lite"/>
    </source>
</evidence>
<evidence type="ECO:0008006" key="4">
    <source>
        <dbReference type="Google" id="ProtNLM"/>
    </source>
</evidence>
<protein>
    <recommendedName>
        <fullName evidence="4">Subtilisin</fullName>
    </recommendedName>
</protein>
<dbReference type="EMBL" id="CAUYUJ010005040">
    <property type="protein sequence ID" value="CAK0812045.1"/>
    <property type="molecule type" value="Genomic_DNA"/>
</dbReference>
<proteinExistence type="predicted"/>
<dbReference type="Proteomes" id="UP001189429">
    <property type="component" value="Unassembled WGS sequence"/>
</dbReference>
<gene>
    <name evidence="2" type="ORF">PCOR1329_LOCUS16440</name>
</gene>
<keyword evidence="3" id="KW-1185">Reference proteome</keyword>
<feature type="region of interest" description="Disordered" evidence="1">
    <location>
        <begin position="69"/>
        <end position="110"/>
    </location>
</feature>
<evidence type="ECO:0000313" key="3">
    <source>
        <dbReference type="Proteomes" id="UP001189429"/>
    </source>
</evidence>
<accession>A0ABN9R1E5</accession>